<comment type="caution">
    <text evidence="2">The sequence shown here is derived from an EMBL/GenBank/DDBJ whole genome shotgun (WGS) entry which is preliminary data.</text>
</comment>
<evidence type="ECO:0000313" key="3">
    <source>
        <dbReference type="Proteomes" id="UP000194236"/>
    </source>
</evidence>
<dbReference type="EMBL" id="MUJZ01065434">
    <property type="protein sequence ID" value="OTF70493.1"/>
    <property type="molecule type" value="Genomic_DNA"/>
</dbReference>
<dbReference type="Proteomes" id="UP000194236">
    <property type="component" value="Unassembled WGS sequence"/>
</dbReference>
<gene>
    <name evidence="2" type="ORF">BLA29_012523</name>
</gene>
<sequence length="164" mass="19898">MNKKIYEDKFNLKRYLKDLNIESSQDLVTRIHEVTDCVSQLKAQIAELKCLIVTREDELNDLCAQAEQIQLERRQQENQRRREQRRCLDEMFERERQLQRQIDDKQRQLEMQQQQILQQQQQQQQNQETSSVTTESADQVESPKISYKEMKYKKYLKRTNQTAT</sequence>
<reference evidence="2 3" key="1">
    <citation type="submission" date="2017-03" db="EMBL/GenBank/DDBJ databases">
        <title>Genome Survey of Euroglyphus maynei.</title>
        <authorList>
            <person name="Arlian L.G."/>
            <person name="Morgan M.S."/>
            <person name="Rider S.D."/>
        </authorList>
    </citation>
    <scope>NUCLEOTIDE SEQUENCE [LARGE SCALE GENOMIC DNA]</scope>
    <source>
        <strain evidence="2">Arlian Lab</strain>
        <tissue evidence="2">Whole body</tissue>
    </source>
</reference>
<evidence type="ECO:0000256" key="1">
    <source>
        <dbReference type="SAM" id="MobiDB-lite"/>
    </source>
</evidence>
<protein>
    <submittedName>
        <fullName evidence="2">Uncharacterized protein</fullName>
    </submittedName>
</protein>
<feature type="compositionally biased region" description="Polar residues" evidence="1">
    <location>
        <begin position="128"/>
        <end position="139"/>
    </location>
</feature>
<keyword evidence="3" id="KW-1185">Reference proteome</keyword>
<organism evidence="2 3">
    <name type="scientific">Euroglyphus maynei</name>
    <name type="common">Mayne's house dust mite</name>
    <dbReference type="NCBI Taxonomy" id="6958"/>
    <lineage>
        <taxon>Eukaryota</taxon>
        <taxon>Metazoa</taxon>
        <taxon>Ecdysozoa</taxon>
        <taxon>Arthropoda</taxon>
        <taxon>Chelicerata</taxon>
        <taxon>Arachnida</taxon>
        <taxon>Acari</taxon>
        <taxon>Acariformes</taxon>
        <taxon>Sarcoptiformes</taxon>
        <taxon>Astigmata</taxon>
        <taxon>Psoroptidia</taxon>
        <taxon>Analgoidea</taxon>
        <taxon>Pyroglyphidae</taxon>
        <taxon>Pyroglyphinae</taxon>
        <taxon>Euroglyphus</taxon>
    </lineage>
</organism>
<feature type="non-terminal residue" evidence="2">
    <location>
        <position position="164"/>
    </location>
</feature>
<accession>A0A1Y3AS68</accession>
<proteinExistence type="predicted"/>
<evidence type="ECO:0000313" key="2">
    <source>
        <dbReference type="EMBL" id="OTF70493.1"/>
    </source>
</evidence>
<dbReference type="AlphaFoldDB" id="A0A1Y3AS68"/>
<feature type="region of interest" description="Disordered" evidence="1">
    <location>
        <begin position="120"/>
        <end position="164"/>
    </location>
</feature>
<name>A0A1Y3AS68_EURMA</name>